<dbReference type="Gene3D" id="1.10.357.140">
    <property type="entry name" value="UbiA prenyltransferase"/>
    <property type="match status" value="1"/>
</dbReference>
<dbReference type="InterPro" id="IPR050475">
    <property type="entry name" value="Prenyltransferase_related"/>
</dbReference>
<comment type="subcellular location">
    <subcellularLocation>
        <location evidence="1">Membrane</location>
        <topology evidence="1">Multi-pass membrane protein</topology>
    </subcellularLocation>
</comment>
<dbReference type="PANTHER" id="PTHR42723">
    <property type="entry name" value="CHLOROPHYLL SYNTHASE"/>
    <property type="match status" value="1"/>
</dbReference>
<dbReference type="Pfam" id="PF01040">
    <property type="entry name" value="UbiA"/>
    <property type="match status" value="1"/>
</dbReference>
<keyword evidence="7" id="KW-1185">Reference proteome</keyword>
<name>A0ABP1E3Z8_9APHY</name>
<evidence type="ECO:0000256" key="5">
    <source>
        <dbReference type="SAM" id="Phobius"/>
    </source>
</evidence>
<dbReference type="Proteomes" id="UP001497453">
    <property type="component" value="Chromosome 8"/>
</dbReference>
<gene>
    <name evidence="6" type="ORF">GFSPODELE1_LOCUS9670</name>
</gene>
<evidence type="ECO:0000256" key="1">
    <source>
        <dbReference type="ARBA" id="ARBA00004141"/>
    </source>
</evidence>
<feature type="transmembrane region" description="Helical" evidence="5">
    <location>
        <begin position="151"/>
        <end position="170"/>
    </location>
</feature>
<feature type="transmembrane region" description="Helical" evidence="5">
    <location>
        <begin position="176"/>
        <end position="194"/>
    </location>
</feature>
<sequence length="296" mass="33823">MMKETDLSTTSTHPYAGSLFGHLYTLFLFTKSDFKTTITPISLFAMAVSPKLQLARIPQVIFWLWLHVLQCDVSNQTTHPEEDEVNKSDRPIPSGRMTLRQALILRWLLVPVCWIYSLWYSTQLMWTSVVLTVLTFIYNEQAAASHWAMKNLLNGFGLCTFEAGAALTIAPQYRNLQGSVLLAILMNFGIYVTTIHTQDFKDVQGDSLIGRHTLPIVRPDIARETVIVGMSFWSMALAWTWGLDGFTSAAFVLLAVFVGYRFMAFKETRDDQISFYWYNVWLSLAHISPAYFRYLA</sequence>
<keyword evidence="2 5" id="KW-0812">Transmembrane</keyword>
<evidence type="ECO:0000256" key="4">
    <source>
        <dbReference type="ARBA" id="ARBA00023136"/>
    </source>
</evidence>
<keyword evidence="4 5" id="KW-0472">Membrane</keyword>
<keyword evidence="3 5" id="KW-1133">Transmembrane helix</keyword>
<feature type="transmembrane region" description="Helical" evidence="5">
    <location>
        <begin position="245"/>
        <end position="263"/>
    </location>
</feature>
<evidence type="ECO:0000313" key="6">
    <source>
        <dbReference type="EMBL" id="CAL1714229.1"/>
    </source>
</evidence>
<dbReference type="EMBL" id="OZ037951">
    <property type="protein sequence ID" value="CAL1714229.1"/>
    <property type="molecule type" value="Genomic_DNA"/>
</dbReference>
<accession>A0ABP1E3Z8</accession>
<dbReference type="PANTHER" id="PTHR42723:SF1">
    <property type="entry name" value="CHLOROPHYLL SYNTHASE, CHLOROPLASTIC"/>
    <property type="match status" value="1"/>
</dbReference>
<protein>
    <submittedName>
        <fullName evidence="6">Uncharacterized protein</fullName>
    </submittedName>
</protein>
<evidence type="ECO:0000256" key="3">
    <source>
        <dbReference type="ARBA" id="ARBA00022989"/>
    </source>
</evidence>
<proteinExistence type="predicted"/>
<feature type="transmembrane region" description="Helical" evidence="5">
    <location>
        <begin position="275"/>
        <end position="294"/>
    </location>
</feature>
<dbReference type="InterPro" id="IPR044878">
    <property type="entry name" value="UbiA_sf"/>
</dbReference>
<evidence type="ECO:0000313" key="7">
    <source>
        <dbReference type="Proteomes" id="UP001497453"/>
    </source>
</evidence>
<dbReference type="InterPro" id="IPR000537">
    <property type="entry name" value="UbiA_prenyltransferase"/>
</dbReference>
<evidence type="ECO:0000256" key="2">
    <source>
        <dbReference type="ARBA" id="ARBA00022692"/>
    </source>
</evidence>
<organism evidence="6 7">
    <name type="scientific">Somion occarium</name>
    <dbReference type="NCBI Taxonomy" id="3059160"/>
    <lineage>
        <taxon>Eukaryota</taxon>
        <taxon>Fungi</taxon>
        <taxon>Dikarya</taxon>
        <taxon>Basidiomycota</taxon>
        <taxon>Agaricomycotina</taxon>
        <taxon>Agaricomycetes</taxon>
        <taxon>Polyporales</taxon>
        <taxon>Cerrenaceae</taxon>
        <taxon>Somion</taxon>
    </lineage>
</organism>
<feature type="transmembrane region" description="Helical" evidence="5">
    <location>
        <begin position="97"/>
        <end position="117"/>
    </location>
</feature>
<reference evidence="7" key="1">
    <citation type="submission" date="2024-04" db="EMBL/GenBank/DDBJ databases">
        <authorList>
            <person name="Shaw F."/>
            <person name="Minotto A."/>
        </authorList>
    </citation>
    <scope>NUCLEOTIDE SEQUENCE [LARGE SCALE GENOMIC DNA]</scope>
</reference>
<dbReference type="CDD" id="cd13965">
    <property type="entry name" value="PT_UbiA_3"/>
    <property type="match status" value="1"/>
</dbReference>